<evidence type="ECO:0000256" key="4">
    <source>
        <dbReference type="ARBA" id="ARBA00022614"/>
    </source>
</evidence>
<dbReference type="GO" id="GO:0051707">
    <property type="term" value="P:response to other organism"/>
    <property type="evidence" value="ECO:0007669"/>
    <property type="project" value="UniProtKB-ARBA"/>
</dbReference>
<dbReference type="AlphaFoldDB" id="A0A4S4DUB3"/>
<dbReference type="InterPro" id="IPR046956">
    <property type="entry name" value="RLP23-like"/>
</dbReference>
<keyword evidence="7" id="KW-0677">Repeat</keyword>
<dbReference type="GO" id="GO:0005886">
    <property type="term" value="C:plasma membrane"/>
    <property type="evidence" value="ECO:0007669"/>
    <property type="project" value="UniProtKB-SubCell"/>
</dbReference>
<keyword evidence="8 11" id="KW-1133">Transmembrane helix</keyword>
<gene>
    <name evidence="14" type="ORF">TEA_007103</name>
</gene>
<feature type="chain" id="PRO_5020571309" description="Leucine-rich repeat-containing N-terminal plant-type domain-containing protein" evidence="12">
    <location>
        <begin position="31"/>
        <end position="725"/>
    </location>
</feature>
<dbReference type="Proteomes" id="UP000306102">
    <property type="component" value="Unassembled WGS sequence"/>
</dbReference>
<dbReference type="InterPro" id="IPR003591">
    <property type="entry name" value="Leu-rich_rpt_typical-subtyp"/>
</dbReference>
<dbReference type="STRING" id="542762.A0A4S4DUB3"/>
<evidence type="ECO:0000256" key="9">
    <source>
        <dbReference type="ARBA" id="ARBA00023136"/>
    </source>
</evidence>
<keyword evidence="15" id="KW-1185">Reference proteome</keyword>
<keyword evidence="5 11" id="KW-0812">Transmembrane</keyword>
<evidence type="ECO:0000256" key="12">
    <source>
        <dbReference type="SAM" id="SignalP"/>
    </source>
</evidence>
<feature type="domain" description="Leucine-rich repeat-containing N-terminal plant-type" evidence="13">
    <location>
        <begin position="41"/>
        <end position="79"/>
    </location>
</feature>
<keyword evidence="3" id="KW-1003">Cell membrane</keyword>
<dbReference type="Pfam" id="PF13516">
    <property type="entry name" value="LRR_6"/>
    <property type="match status" value="1"/>
</dbReference>
<evidence type="ECO:0000256" key="1">
    <source>
        <dbReference type="ARBA" id="ARBA00004251"/>
    </source>
</evidence>
<evidence type="ECO:0000313" key="15">
    <source>
        <dbReference type="Proteomes" id="UP000306102"/>
    </source>
</evidence>
<keyword evidence="10" id="KW-0325">Glycoprotein</keyword>
<dbReference type="Pfam" id="PF08263">
    <property type="entry name" value="LRRNT_2"/>
    <property type="match status" value="1"/>
</dbReference>
<comment type="similarity">
    <text evidence="2">Belongs to the RLP family.</text>
</comment>
<evidence type="ECO:0000256" key="8">
    <source>
        <dbReference type="ARBA" id="ARBA00022989"/>
    </source>
</evidence>
<dbReference type="SUPFAM" id="SSF52047">
    <property type="entry name" value="RNI-like"/>
    <property type="match status" value="1"/>
</dbReference>
<dbReference type="InterPro" id="IPR013210">
    <property type="entry name" value="LRR_N_plant-typ"/>
</dbReference>
<evidence type="ECO:0000256" key="10">
    <source>
        <dbReference type="ARBA" id="ARBA00023180"/>
    </source>
</evidence>
<evidence type="ECO:0000256" key="2">
    <source>
        <dbReference type="ARBA" id="ARBA00009592"/>
    </source>
</evidence>
<keyword evidence="4" id="KW-0433">Leucine-rich repeat</keyword>
<evidence type="ECO:0000256" key="7">
    <source>
        <dbReference type="ARBA" id="ARBA00022737"/>
    </source>
</evidence>
<evidence type="ECO:0000259" key="13">
    <source>
        <dbReference type="Pfam" id="PF08263"/>
    </source>
</evidence>
<proteinExistence type="inferred from homology"/>
<dbReference type="InterPro" id="IPR001611">
    <property type="entry name" value="Leu-rich_rpt"/>
</dbReference>
<reference evidence="14 15" key="1">
    <citation type="journal article" date="2018" name="Proc. Natl. Acad. Sci. U.S.A.">
        <title>Draft genome sequence of Camellia sinensis var. sinensis provides insights into the evolution of the tea genome and tea quality.</title>
        <authorList>
            <person name="Wei C."/>
            <person name="Yang H."/>
            <person name="Wang S."/>
            <person name="Zhao J."/>
            <person name="Liu C."/>
            <person name="Gao L."/>
            <person name="Xia E."/>
            <person name="Lu Y."/>
            <person name="Tai Y."/>
            <person name="She G."/>
            <person name="Sun J."/>
            <person name="Cao H."/>
            <person name="Tong W."/>
            <person name="Gao Q."/>
            <person name="Li Y."/>
            <person name="Deng W."/>
            <person name="Jiang X."/>
            <person name="Wang W."/>
            <person name="Chen Q."/>
            <person name="Zhang S."/>
            <person name="Li H."/>
            <person name="Wu J."/>
            <person name="Wang P."/>
            <person name="Li P."/>
            <person name="Shi C."/>
            <person name="Zheng F."/>
            <person name="Jian J."/>
            <person name="Huang B."/>
            <person name="Shan D."/>
            <person name="Shi M."/>
            <person name="Fang C."/>
            <person name="Yue Y."/>
            <person name="Li F."/>
            <person name="Li D."/>
            <person name="Wei S."/>
            <person name="Han B."/>
            <person name="Jiang C."/>
            <person name="Yin Y."/>
            <person name="Xia T."/>
            <person name="Zhang Z."/>
            <person name="Bennetzen J.L."/>
            <person name="Zhao S."/>
            <person name="Wan X."/>
        </authorList>
    </citation>
    <scope>NUCLEOTIDE SEQUENCE [LARGE SCALE GENOMIC DNA]</scope>
    <source>
        <strain evidence="15">cv. Shuchazao</strain>
        <tissue evidence="14">Leaf</tissue>
    </source>
</reference>
<dbReference type="SMART" id="SM00369">
    <property type="entry name" value="LRR_TYP"/>
    <property type="match status" value="7"/>
</dbReference>
<feature type="transmembrane region" description="Helical" evidence="11">
    <location>
        <begin position="669"/>
        <end position="689"/>
    </location>
</feature>
<dbReference type="FunFam" id="3.80.10.10:FF:000041">
    <property type="entry name" value="LRR receptor-like serine/threonine-protein kinase ERECTA"/>
    <property type="match status" value="1"/>
</dbReference>
<evidence type="ECO:0000313" key="14">
    <source>
        <dbReference type="EMBL" id="THG06849.1"/>
    </source>
</evidence>
<evidence type="ECO:0000256" key="5">
    <source>
        <dbReference type="ARBA" id="ARBA00022692"/>
    </source>
</evidence>
<dbReference type="PRINTS" id="PR00019">
    <property type="entry name" value="LEURICHRPT"/>
</dbReference>
<dbReference type="InterPro" id="IPR032675">
    <property type="entry name" value="LRR_dom_sf"/>
</dbReference>
<comment type="subcellular location">
    <subcellularLocation>
        <location evidence="1">Cell membrane</location>
        <topology evidence="1">Single-pass type I membrane protein</topology>
    </subcellularLocation>
</comment>
<dbReference type="Pfam" id="PF13855">
    <property type="entry name" value="LRR_8"/>
    <property type="match status" value="1"/>
</dbReference>
<evidence type="ECO:0000256" key="6">
    <source>
        <dbReference type="ARBA" id="ARBA00022729"/>
    </source>
</evidence>
<organism evidence="14 15">
    <name type="scientific">Camellia sinensis var. sinensis</name>
    <name type="common">China tea</name>
    <dbReference type="NCBI Taxonomy" id="542762"/>
    <lineage>
        <taxon>Eukaryota</taxon>
        <taxon>Viridiplantae</taxon>
        <taxon>Streptophyta</taxon>
        <taxon>Embryophyta</taxon>
        <taxon>Tracheophyta</taxon>
        <taxon>Spermatophyta</taxon>
        <taxon>Magnoliopsida</taxon>
        <taxon>eudicotyledons</taxon>
        <taxon>Gunneridae</taxon>
        <taxon>Pentapetalae</taxon>
        <taxon>asterids</taxon>
        <taxon>Ericales</taxon>
        <taxon>Theaceae</taxon>
        <taxon>Camellia</taxon>
    </lineage>
</organism>
<feature type="signal peptide" evidence="12">
    <location>
        <begin position="1"/>
        <end position="30"/>
    </location>
</feature>
<keyword evidence="6 12" id="KW-0732">Signal</keyword>
<evidence type="ECO:0000256" key="11">
    <source>
        <dbReference type="SAM" id="Phobius"/>
    </source>
</evidence>
<dbReference type="PANTHER" id="PTHR48063:SF98">
    <property type="entry name" value="LRR RECEPTOR-LIKE SERINE_THREONINE-PROTEIN KINASE FLS2"/>
    <property type="match status" value="1"/>
</dbReference>
<sequence>MTMNGSMQPVTILFFFLVFLTITSIHFSFCNENHDVAMCMESERQALSAFKQDLVDPSNRLYSWEVEDDCCKWEGVVCNNLTGHVLELHLQNPNTSFDFDYELNDYWFKKSALRGEINPSLLNLKHLKYLDLSLNDFGGMPILSFIGSLANLRYLNLSKAGFAGTIPYQLGNLSSLHFLSLKSFLKMDVENLQWLLNLSHLEHLDPSYVNLTKAPNWLQVSNEIPSLVELHLFGCELDHIPPLLGVNFTSLVVLDLSENFFNSLIPRWIFSLTSPISLDLSGEIFVGRLEGFRENGFQGPFTKVFQNMTSLEYLDLSHNELEGPFPVLLFHSKHYRKIGILRIFGCIVFEIHFTNLINLSIIYASGNRLALKVSLDWHPPLQLIDVELASWHLGPKFPIWLQSQKDLAILDLSYTGILDEIPIWFWNFSSSLFFCRSLAQPNPCENELQGSIPTWMAEWLPDLIVLTLRSNKLDGVIPQELCHLSSLQVLDLADNNLSGAIPRCINKFIAMSLNPNENAMNASPSPVAIVAFAPTNLSKNSISGKIPEELTTLQGLCFLNLFGNHITGVIPKNIGNMGLLESIDLSRNQLCGEIPPSMSGLNFLSYLNLSYNNLSRKILSSTQLQSFHASSFIDNKLCRPSLTKNCSDNGKTPEGNEGDNEGATSEVDWFYVFMALGFAVGFWASLLLYCSLSHGVEDRVDADLSSELDAGRPETMGASTMQEIA</sequence>
<dbReference type="SUPFAM" id="SSF52058">
    <property type="entry name" value="L domain-like"/>
    <property type="match status" value="1"/>
</dbReference>
<dbReference type="Pfam" id="PF00560">
    <property type="entry name" value="LRR_1"/>
    <property type="match status" value="4"/>
</dbReference>
<keyword evidence="9 11" id="KW-0472">Membrane</keyword>
<accession>A0A4S4DUB3</accession>
<comment type="caution">
    <text evidence="14">The sequence shown here is derived from an EMBL/GenBank/DDBJ whole genome shotgun (WGS) entry which is preliminary data.</text>
</comment>
<dbReference type="GO" id="GO:0006952">
    <property type="term" value="P:defense response"/>
    <property type="evidence" value="ECO:0007669"/>
    <property type="project" value="UniProtKB-ARBA"/>
</dbReference>
<dbReference type="PANTHER" id="PTHR48063">
    <property type="entry name" value="LRR RECEPTOR-LIKE KINASE"/>
    <property type="match status" value="1"/>
</dbReference>
<protein>
    <recommendedName>
        <fullName evidence="13">Leucine-rich repeat-containing N-terminal plant-type domain-containing protein</fullName>
    </recommendedName>
</protein>
<evidence type="ECO:0000256" key="3">
    <source>
        <dbReference type="ARBA" id="ARBA00022475"/>
    </source>
</evidence>
<name>A0A4S4DUB3_CAMSN</name>
<dbReference type="Gene3D" id="3.80.10.10">
    <property type="entry name" value="Ribonuclease Inhibitor"/>
    <property type="match status" value="2"/>
</dbReference>
<dbReference type="EMBL" id="SDRB02010383">
    <property type="protein sequence ID" value="THG06849.1"/>
    <property type="molecule type" value="Genomic_DNA"/>
</dbReference>